<feature type="compositionally biased region" description="Acidic residues" evidence="1">
    <location>
        <begin position="173"/>
        <end position="203"/>
    </location>
</feature>
<reference evidence="3" key="1">
    <citation type="journal article" date="2017" name="Nature">
        <title>The genome of Chenopodium quinoa.</title>
        <authorList>
            <person name="Jarvis D.E."/>
            <person name="Ho Y.S."/>
            <person name="Lightfoot D.J."/>
            <person name="Schmoeckel S.M."/>
            <person name="Li B."/>
            <person name="Borm T.J.A."/>
            <person name="Ohyanagi H."/>
            <person name="Mineta K."/>
            <person name="Michell C.T."/>
            <person name="Saber N."/>
            <person name="Kharbatia N.M."/>
            <person name="Rupper R.R."/>
            <person name="Sharp A.R."/>
            <person name="Dally N."/>
            <person name="Boughton B.A."/>
            <person name="Woo Y.H."/>
            <person name="Gao G."/>
            <person name="Schijlen E.G.W.M."/>
            <person name="Guo X."/>
            <person name="Momin A.A."/>
            <person name="Negrao S."/>
            <person name="Al-Babili S."/>
            <person name="Gehring C."/>
            <person name="Roessner U."/>
            <person name="Jung C."/>
            <person name="Murphy K."/>
            <person name="Arold S.T."/>
            <person name="Gojobori T."/>
            <person name="van der Linden C.G."/>
            <person name="van Loo E.N."/>
            <person name="Jellen E.N."/>
            <person name="Maughan P.J."/>
            <person name="Tester M."/>
        </authorList>
    </citation>
    <scope>NUCLEOTIDE SEQUENCE [LARGE SCALE GENOMIC DNA]</scope>
    <source>
        <strain evidence="3">cv. PI 614886</strain>
    </source>
</reference>
<dbReference type="Gramene" id="AUR62036780-RA">
    <property type="protein sequence ID" value="AUR62036780-RA:cds"/>
    <property type="gene ID" value="AUR62036780"/>
</dbReference>
<reference evidence="3" key="2">
    <citation type="submission" date="2021-03" db="UniProtKB">
        <authorList>
            <consortium name="EnsemblPlants"/>
        </authorList>
    </citation>
    <scope>IDENTIFICATION</scope>
</reference>
<evidence type="ECO:0000313" key="4">
    <source>
        <dbReference type="Proteomes" id="UP000596660"/>
    </source>
</evidence>
<keyword evidence="2" id="KW-0812">Transmembrane</keyword>
<dbReference type="AlphaFoldDB" id="A0A803MX50"/>
<keyword evidence="4" id="KW-1185">Reference proteome</keyword>
<accession>A0A803MX50</accession>
<dbReference type="EnsemblPlants" id="AUR62036780-RA">
    <property type="protein sequence ID" value="AUR62036780-RA:cds"/>
    <property type="gene ID" value="AUR62036780"/>
</dbReference>
<feature type="region of interest" description="Disordered" evidence="1">
    <location>
        <begin position="140"/>
        <end position="213"/>
    </location>
</feature>
<name>A0A803MX50_CHEQI</name>
<organism evidence="3 4">
    <name type="scientific">Chenopodium quinoa</name>
    <name type="common">Quinoa</name>
    <dbReference type="NCBI Taxonomy" id="63459"/>
    <lineage>
        <taxon>Eukaryota</taxon>
        <taxon>Viridiplantae</taxon>
        <taxon>Streptophyta</taxon>
        <taxon>Embryophyta</taxon>
        <taxon>Tracheophyta</taxon>
        <taxon>Spermatophyta</taxon>
        <taxon>Magnoliopsida</taxon>
        <taxon>eudicotyledons</taxon>
        <taxon>Gunneridae</taxon>
        <taxon>Pentapetalae</taxon>
        <taxon>Caryophyllales</taxon>
        <taxon>Chenopodiaceae</taxon>
        <taxon>Chenopodioideae</taxon>
        <taxon>Atripliceae</taxon>
        <taxon>Chenopodium</taxon>
    </lineage>
</organism>
<evidence type="ECO:0000313" key="3">
    <source>
        <dbReference type="EnsemblPlants" id="AUR62036780-RA:cds"/>
    </source>
</evidence>
<sequence length="306" mass="33405">MISSFGDKAIDTSHRVPNVKPESEAIDIEIYRMLGIPLDVLAAHYGEQEDLAIMEIETESVIMFSEVGVGDCGSGVKFRSKVHMEEDIEDVDDAVSTLTSASEGKTFSSVRNPAPTATVVDSCSASMDLFIKDPIIKKWKRGRPKGSRHKTLAETSYKKTKNKKPSPKVGNVVEEDAANYVQEEDGNGAEEEDGANGVEDEDAGNGVEQDAGVEEEEMVLQDLVFRRMQDPVFRRRQEKAGMAGNVVEQDADSEMDNYEAWDEVVSGAWPAIGCPVAATFFGLPGCLFYLSIGGLGHLFAPTPKRF</sequence>
<feature type="transmembrane region" description="Helical" evidence="2">
    <location>
        <begin position="280"/>
        <end position="300"/>
    </location>
</feature>
<dbReference type="Proteomes" id="UP000596660">
    <property type="component" value="Unplaced"/>
</dbReference>
<keyword evidence="2" id="KW-1133">Transmembrane helix</keyword>
<evidence type="ECO:0000256" key="2">
    <source>
        <dbReference type="SAM" id="Phobius"/>
    </source>
</evidence>
<protein>
    <submittedName>
        <fullName evidence="3">Uncharacterized protein</fullName>
    </submittedName>
</protein>
<feature type="compositionally biased region" description="Basic residues" evidence="1">
    <location>
        <begin position="140"/>
        <end position="150"/>
    </location>
</feature>
<evidence type="ECO:0000256" key="1">
    <source>
        <dbReference type="SAM" id="MobiDB-lite"/>
    </source>
</evidence>
<proteinExistence type="predicted"/>
<keyword evidence="2" id="KW-0472">Membrane</keyword>